<dbReference type="RefSeq" id="WP_110751661.1">
    <property type="nucleotide sequence ID" value="NZ_QJTF01000010.1"/>
</dbReference>
<dbReference type="Pfam" id="PF03968">
    <property type="entry name" value="LptD_N"/>
    <property type="match status" value="1"/>
</dbReference>
<dbReference type="InterPro" id="IPR005653">
    <property type="entry name" value="OstA-like_N"/>
</dbReference>
<feature type="chain" id="PRO_5016344305" evidence="1">
    <location>
        <begin position="22"/>
        <end position="87"/>
    </location>
</feature>
<evidence type="ECO:0000313" key="4">
    <source>
        <dbReference type="Proteomes" id="UP000247454"/>
    </source>
</evidence>
<evidence type="ECO:0000256" key="1">
    <source>
        <dbReference type="SAM" id="SignalP"/>
    </source>
</evidence>
<feature type="domain" description="Organic solvent tolerance-like N-terminal" evidence="2">
    <location>
        <begin position="30"/>
        <end position="71"/>
    </location>
</feature>
<feature type="signal peptide" evidence="1">
    <location>
        <begin position="1"/>
        <end position="21"/>
    </location>
</feature>
<evidence type="ECO:0000313" key="3">
    <source>
        <dbReference type="EMBL" id="PYE87864.1"/>
    </source>
</evidence>
<proteinExistence type="predicted"/>
<accession>A0A318T0U6</accession>
<dbReference type="Proteomes" id="UP000247454">
    <property type="component" value="Unassembled WGS sequence"/>
</dbReference>
<keyword evidence="1" id="KW-0732">Signal</keyword>
<comment type="caution">
    <text evidence="3">The sequence shown here is derived from an EMBL/GenBank/DDBJ whole genome shotgun (WGS) entry which is preliminary data.</text>
</comment>
<organism evidence="3 4">
    <name type="scientific">Phyllobacterium leguminum</name>
    <dbReference type="NCBI Taxonomy" id="314237"/>
    <lineage>
        <taxon>Bacteria</taxon>
        <taxon>Pseudomonadati</taxon>
        <taxon>Pseudomonadota</taxon>
        <taxon>Alphaproteobacteria</taxon>
        <taxon>Hyphomicrobiales</taxon>
        <taxon>Phyllobacteriaceae</taxon>
        <taxon>Phyllobacterium</taxon>
    </lineage>
</organism>
<evidence type="ECO:0000259" key="2">
    <source>
        <dbReference type="Pfam" id="PF03968"/>
    </source>
</evidence>
<dbReference type="OrthoDB" id="9978639at2"/>
<gene>
    <name evidence="3" type="ORF">C7477_11049</name>
</gene>
<keyword evidence="4" id="KW-1185">Reference proteome</keyword>
<dbReference type="AlphaFoldDB" id="A0A318T0U6"/>
<protein>
    <submittedName>
        <fullName evidence="3">OstA-like protein</fullName>
    </submittedName>
</protein>
<name>A0A318T0U6_9HYPH</name>
<dbReference type="EMBL" id="QJTF01000010">
    <property type="protein sequence ID" value="PYE87864.1"/>
    <property type="molecule type" value="Genomic_DNA"/>
</dbReference>
<sequence length="87" mass="9265">MHKLLIATMVSLFALNGAAFAATNSLGGVQVKADTIRTDKNNKLHAAGHVVITEGNTTIKMKRAIVSKNGEKTIIRTPGDHALKKQS</sequence>
<reference evidence="3 4" key="1">
    <citation type="submission" date="2018-06" db="EMBL/GenBank/DDBJ databases">
        <title>Genomic Encyclopedia of Type Strains, Phase III (KMG-III): the genomes of soil and plant-associated and newly described type strains.</title>
        <authorList>
            <person name="Whitman W."/>
        </authorList>
    </citation>
    <scope>NUCLEOTIDE SEQUENCE [LARGE SCALE GENOMIC DNA]</scope>
    <source>
        <strain evidence="3 4">ORS 1419</strain>
    </source>
</reference>